<name>A0ABT6FW80_9FLAO</name>
<dbReference type="RefSeq" id="WP_277901248.1">
    <property type="nucleotide sequence ID" value="NZ_JAPMUA010000007.1"/>
</dbReference>
<reference evidence="2" key="1">
    <citation type="submission" date="2022-11" db="EMBL/GenBank/DDBJ databases">
        <title>High-quality draft genome sequence of Galbibacter sp. strain CMA-7.</title>
        <authorList>
            <person name="Wei L."/>
            <person name="Dong C."/>
            <person name="Shao Z."/>
        </authorList>
    </citation>
    <scope>NUCLEOTIDE SEQUENCE</scope>
    <source>
        <strain evidence="2">CMA-7</strain>
    </source>
</reference>
<feature type="transmembrane region" description="Helical" evidence="1">
    <location>
        <begin position="12"/>
        <end position="33"/>
    </location>
</feature>
<keyword evidence="1" id="KW-0472">Membrane</keyword>
<protein>
    <recommendedName>
        <fullName evidence="4">DUF502 domain-containing protein</fullName>
    </recommendedName>
</protein>
<keyword evidence="1" id="KW-1133">Transmembrane helix</keyword>
<keyword evidence="3" id="KW-1185">Reference proteome</keyword>
<accession>A0ABT6FW80</accession>
<dbReference type="EMBL" id="JAPMUA010000007">
    <property type="protein sequence ID" value="MDG3587520.1"/>
    <property type="molecule type" value="Genomic_DNA"/>
</dbReference>
<sequence>MKIFNRSTNAVIIGGVFFLTPLLILIILISHALKLLFPIGRKLVDLLSIHSLFGAATVTIITVFILLLICYISGFLVQKGLVNDWGQKMEDRLFLLFPSMQMLKYRLLGDKPKAKHKRSENWKAILLQEELYYRVAFITETKDNYYSIFIPDAPKLDAGEVRFFLIKNCRYIPISMKEAMKALNSFGRDANFGGELLEKPDKTIEKT</sequence>
<evidence type="ECO:0008006" key="4">
    <source>
        <dbReference type="Google" id="ProtNLM"/>
    </source>
</evidence>
<evidence type="ECO:0000256" key="1">
    <source>
        <dbReference type="SAM" id="Phobius"/>
    </source>
</evidence>
<comment type="caution">
    <text evidence="2">The sequence shown here is derived from an EMBL/GenBank/DDBJ whole genome shotgun (WGS) entry which is preliminary data.</text>
</comment>
<evidence type="ECO:0000313" key="3">
    <source>
        <dbReference type="Proteomes" id="UP001153642"/>
    </source>
</evidence>
<feature type="transmembrane region" description="Helical" evidence="1">
    <location>
        <begin position="53"/>
        <end position="77"/>
    </location>
</feature>
<keyword evidence="1" id="KW-0812">Transmembrane</keyword>
<dbReference type="Proteomes" id="UP001153642">
    <property type="component" value="Unassembled WGS sequence"/>
</dbReference>
<evidence type="ECO:0000313" key="2">
    <source>
        <dbReference type="EMBL" id="MDG3587520.1"/>
    </source>
</evidence>
<organism evidence="2 3">
    <name type="scientific">Galbibacter pacificus</name>
    <dbReference type="NCBI Taxonomy" id="2996052"/>
    <lineage>
        <taxon>Bacteria</taxon>
        <taxon>Pseudomonadati</taxon>
        <taxon>Bacteroidota</taxon>
        <taxon>Flavobacteriia</taxon>
        <taxon>Flavobacteriales</taxon>
        <taxon>Flavobacteriaceae</taxon>
        <taxon>Galbibacter</taxon>
    </lineage>
</organism>
<proteinExistence type="predicted"/>
<gene>
    <name evidence="2" type="ORF">OSR52_16795</name>
</gene>